<dbReference type="Gene3D" id="3.40.50.2000">
    <property type="entry name" value="Glycogen Phosphorylase B"/>
    <property type="match status" value="2"/>
</dbReference>
<dbReference type="InterPro" id="IPR028098">
    <property type="entry name" value="Glyco_trans_4-like_N"/>
</dbReference>
<proteinExistence type="predicted"/>
<evidence type="ECO:0000259" key="1">
    <source>
        <dbReference type="Pfam" id="PF00534"/>
    </source>
</evidence>
<dbReference type="SUPFAM" id="SSF53756">
    <property type="entry name" value="UDP-Glycosyltransferase/glycogen phosphorylase"/>
    <property type="match status" value="1"/>
</dbReference>
<dbReference type="Pfam" id="PF13439">
    <property type="entry name" value="Glyco_transf_4"/>
    <property type="match status" value="1"/>
</dbReference>
<evidence type="ECO:0000259" key="2">
    <source>
        <dbReference type="Pfam" id="PF13439"/>
    </source>
</evidence>
<dbReference type="AlphaFoldDB" id="A0A941B154"/>
<organism evidence="3 4">
    <name type="scientific">Pseudoxanthomonas helianthi</name>
    <dbReference type="NCBI Taxonomy" id="1453541"/>
    <lineage>
        <taxon>Bacteria</taxon>
        <taxon>Pseudomonadati</taxon>
        <taxon>Pseudomonadota</taxon>
        <taxon>Gammaproteobacteria</taxon>
        <taxon>Lysobacterales</taxon>
        <taxon>Lysobacteraceae</taxon>
        <taxon>Pseudoxanthomonas</taxon>
    </lineage>
</organism>
<dbReference type="EMBL" id="JAGKTC010000004">
    <property type="protein sequence ID" value="MBP3985863.1"/>
    <property type="molecule type" value="Genomic_DNA"/>
</dbReference>
<dbReference type="Pfam" id="PF00534">
    <property type="entry name" value="Glycos_transf_1"/>
    <property type="match status" value="1"/>
</dbReference>
<dbReference type="InterPro" id="IPR001296">
    <property type="entry name" value="Glyco_trans_1"/>
</dbReference>
<sequence length="383" mass="40799">MRLLIVTSQFPIAGEPNRGRPIHQTVRALAGMAEVHVLSPVATYPRWARPRSYLYRAPGPAAAIEGCKVDYLPYPALPALSRPFNGALCARALHLAVARLRPDVLLSYWLYPDAYGALLAARRAGVPLVAGARGSDIRVRDAISRRLTRRVVRGADALLTVSDDLGRLAVRDYGANAERVHVVPNGCDASIFHPRDRAAARAALGVPADAQLVVYVGRLVPEKGLRELLEAARQLAPAMPDLRIALVGEGPMRAELAALAAQSGCEVVFAGAQPPDEVARWMAASDLVTLPSYSEGHPNVLVEALACGRGVVATPVGGIPEVVDAACGVLVPPRDAEALAEGLRSGLAREWDAAALAKRFSRSWTQVAEETLRACEAVLRSGR</sequence>
<evidence type="ECO:0000313" key="3">
    <source>
        <dbReference type="EMBL" id="MBP3985863.1"/>
    </source>
</evidence>
<keyword evidence="4" id="KW-1185">Reference proteome</keyword>
<protein>
    <submittedName>
        <fullName evidence="3">Glycosyltransferase</fullName>
        <ecNumber evidence="3">2.4.-.-</ecNumber>
    </submittedName>
</protein>
<keyword evidence="3" id="KW-0808">Transferase</keyword>
<accession>A0A941B154</accession>
<dbReference type="PANTHER" id="PTHR45947">
    <property type="entry name" value="SULFOQUINOVOSYL TRANSFERASE SQD2"/>
    <property type="match status" value="1"/>
</dbReference>
<name>A0A941B154_9GAMM</name>
<dbReference type="PANTHER" id="PTHR45947:SF3">
    <property type="entry name" value="SULFOQUINOVOSYL TRANSFERASE SQD2"/>
    <property type="match status" value="1"/>
</dbReference>
<dbReference type="InterPro" id="IPR050194">
    <property type="entry name" value="Glycosyltransferase_grp1"/>
</dbReference>
<dbReference type="EC" id="2.4.-.-" evidence="3"/>
<evidence type="ECO:0000313" key="4">
    <source>
        <dbReference type="Proteomes" id="UP000673447"/>
    </source>
</evidence>
<feature type="domain" description="Glycosyltransferase subfamily 4-like N-terminal" evidence="2">
    <location>
        <begin position="22"/>
        <end position="189"/>
    </location>
</feature>
<gene>
    <name evidence="3" type="ORF">J5837_15760</name>
</gene>
<reference evidence="3" key="2">
    <citation type="submission" date="2021-03" db="EMBL/GenBank/DDBJ databases">
        <authorList>
            <person name="Cao W."/>
        </authorList>
    </citation>
    <scope>NUCLEOTIDE SEQUENCE</scope>
    <source>
        <strain evidence="3">110414</strain>
    </source>
</reference>
<feature type="domain" description="Glycosyl transferase family 1" evidence="1">
    <location>
        <begin position="197"/>
        <end position="350"/>
    </location>
</feature>
<reference evidence="3" key="1">
    <citation type="journal article" date="2016" name="Int. J. Syst. Evol. Microbiol.">
        <title>Pseudoxanthomonas helianthi sp. nov., isolated from roots of Jerusalem artichoke (Helianthus tuberosus).</title>
        <authorList>
            <person name="Kittiwongwattana C."/>
            <person name="Thawai C."/>
        </authorList>
    </citation>
    <scope>NUCLEOTIDE SEQUENCE</scope>
    <source>
        <strain evidence="3">110414</strain>
    </source>
</reference>
<dbReference type="GO" id="GO:0016757">
    <property type="term" value="F:glycosyltransferase activity"/>
    <property type="evidence" value="ECO:0007669"/>
    <property type="project" value="UniProtKB-KW"/>
</dbReference>
<dbReference type="Proteomes" id="UP000673447">
    <property type="component" value="Unassembled WGS sequence"/>
</dbReference>
<dbReference type="RefSeq" id="WP_210537737.1">
    <property type="nucleotide sequence ID" value="NZ_JAGKTC010000004.1"/>
</dbReference>
<comment type="caution">
    <text evidence="3">The sequence shown here is derived from an EMBL/GenBank/DDBJ whole genome shotgun (WGS) entry which is preliminary data.</text>
</comment>
<keyword evidence="3" id="KW-0328">Glycosyltransferase</keyword>